<accession>A0A840SSF7</accession>
<organism evidence="1 2">
    <name type="scientific">Amaricoccus macauensis</name>
    <dbReference type="NCBI Taxonomy" id="57001"/>
    <lineage>
        <taxon>Bacteria</taxon>
        <taxon>Pseudomonadati</taxon>
        <taxon>Pseudomonadota</taxon>
        <taxon>Alphaproteobacteria</taxon>
        <taxon>Rhodobacterales</taxon>
        <taxon>Paracoccaceae</taxon>
        <taxon>Amaricoccus</taxon>
    </lineage>
</organism>
<evidence type="ECO:0000313" key="1">
    <source>
        <dbReference type="EMBL" id="MBB5223690.1"/>
    </source>
</evidence>
<evidence type="ECO:0008006" key="3">
    <source>
        <dbReference type="Google" id="ProtNLM"/>
    </source>
</evidence>
<protein>
    <recommendedName>
        <fullName evidence="3">Hpr(Ser) kinase/phosphatase</fullName>
    </recommendedName>
</protein>
<evidence type="ECO:0000313" key="2">
    <source>
        <dbReference type="Proteomes" id="UP000549457"/>
    </source>
</evidence>
<keyword evidence="2" id="KW-1185">Reference proteome</keyword>
<proteinExistence type="predicted"/>
<comment type="caution">
    <text evidence="1">The sequence shown here is derived from an EMBL/GenBank/DDBJ whole genome shotgun (WGS) entry which is preliminary data.</text>
</comment>
<dbReference type="SUPFAM" id="SSF53795">
    <property type="entry name" value="PEP carboxykinase-like"/>
    <property type="match status" value="1"/>
</dbReference>
<sequence>MSAARSEVRAIPFTDHLVVDRGAEAPLLLLDAAGRAAWEALDAGVPAAEAGATEAVLAARVPVVPVPVAPRPRPRRVWRPVVRTYAFTGAPVAIDCADHELADLMHPRLAHAETAAPAAARLRLRRAGTGFALLEAGRAPEHHSRAEALVGAVVRRLVELGHGSGDWSAVLHAAAVADGAGAAIVLAGACGRGKSTLTAALVGAGAVYFSDDCVPLDAYGRAVAVPFGLCLKQSGWAVGEAVLPVSASAPVFHCAERGPCRYVPSSDVATRPLPLSAFVFPGYVPGAGLTLEPMRPEETLAALVAGRAWLSRDADGLATALGVIERTPGWRLEYGDTADALAAIAGLGAVGAP</sequence>
<dbReference type="InterPro" id="IPR027417">
    <property type="entry name" value="P-loop_NTPase"/>
</dbReference>
<gene>
    <name evidence="1" type="ORF">HNP73_003644</name>
</gene>
<dbReference type="AlphaFoldDB" id="A0A840SSF7"/>
<reference evidence="1 2" key="1">
    <citation type="submission" date="2020-08" db="EMBL/GenBank/DDBJ databases">
        <title>Genomic Encyclopedia of Type Strains, Phase IV (KMG-IV): sequencing the most valuable type-strain genomes for metagenomic binning, comparative biology and taxonomic classification.</title>
        <authorList>
            <person name="Goeker M."/>
        </authorList>
    </citation>
    <scope>NUCLEOTIDE SEQUENCE [LARGE SCALE GENOMIC DNA]</scope>
    <source>
        <strain evidence="1 2">DSM 101730</strain>
    </source>
</reference>
<name>A0A840SSF7_9RHOB</name>
<dbReference type="Gene3D" id="3.40.50.300">
    <property type="entry name" value="P-loop containing nucleotide triphosphate hydrolases"/>
    <property type="match status" value="1"/>
</dbReference>
<dbReference type="Proteomes" id="UP000549457">
    <property type="component" value="Unassembled WGS sequence"/>
</dbReference>
<dbReference type="RefSeq" id="WP_184153098.1">
    <property type="nucleotide sequence ID" value="NZ_JACHFM010000004.1"/>
</dbReference>
<dbReference type="EMBL" id="JACHFM010000004">
    <property type="protein sequence ID" value="MBB5223690.1"/>
    <property type="molecule type" value="Genomic_DNA"/>
</dbReference>